<dbReference type="EMBL" id="CAJNOQ010032598">
    <property type="protein sequence ID" value="CAF1585847.1"/>
    <property type="molecule type" value="Genomic_DNA"/>
</dbReference>
<organism evidence="3 5">
    <name type="scientific">Didymodactylos carnosus</name>
    <dbReference type="NCBI Taxonomy" id="1234261"/>
    <lineage>
        <taxon>Eukaryota</taxon>
        <taxon>Metazoa</taxon>
        <taxon>Spiralia</taxon>
        <taxon>Gnathifera</taxon>
        <taxon>Rotifera</taxon>
        <taxon>Eurotatoria</taxon>
        <taxon>Bdelloidea</taxon>
        <taxon>Philodinida</taxon>
        <taxon>Philodinidae</taxon>
        <taxon>Didymodactylos</taxon>
    </lineage>
</organism>
<accession>A0A815ZKE8</accession>
<dbReference type="Pfam" id="PF12799">
    <property type="entry name" value="LRR_4"/>
    <property type="match status" value="1"/>
</dbReference>
<dbReference type="SUPFAM" id="SSF52058">
    <property type="entry name" value="L domain-like"/>
    <property type="match status" value="1"/>
</dbReference>
<dbReference type="SMART" id="SM00364">
    <property type="entry name" value="LRR_BAC"/>
    <property type="match status" value="5"/>
</dbReference>
<keyword evidence="2" id="KW-0677">Repeat</keyword>
<dbReference type="Proteomes" id="UP000663829">
    <property type="component" value="Unassembled WGS sequence"/>
</dbReference>
<evidence type="ECO:0000313" key="4">
    <source>
        <dbReference type="EMBL" id="CAF4455437.1"/>
    </source>
</evidence>
<proteinExistence type="predicted"/>
<dbReference type="InterPro" id="IPR050333">
    <property type="entry name" value="SLRP"/>
</dbReference>
<keyword evidence="5" id="KW-1185">Reference proteome</keyword>
<dbReference type="SMART" id="SM00369">
    <property type="entry name" value="LRR_TYP"/>
    <property type="match status" value="9"/>
</dbReference>
<name>A0A815ZKE8_9BILA</name>
<protein>
    <submittedName>
        <fullName evidence="3">Uncharacterized protein</fullName>
    </submittedName>
</protein>
<evidence type="ECO:0000313" key="5">
    <source>
        <dbReference type="Proteomes" id="UP000663829"/>
    </source>
</evidence>
<keyword evidence="1" id="KW-0433">Leucine-rich repeat</keyword>
<dbReference type="AlphaFoldDB" id="A0A815ZKE8"/>
<evidence type="ECO:0000313" key="3">
    <source>
        <dbReference type="EMBL" id="CAF1585847.1"/>
    </source>
</evidence>
<dbReference type="Proteomes" id="UP000681722">
    <property type="component" value="Unassembled WGS sequence"/>
</dbReference>
<evidence type="ECO:0000256" key="1">
    <source>
        <dbReference type="ARBA" id="ARBA00022614"/>
    </source>
</evidence>
<dbReference type="InterPro" id="IPR001611">
    <property type="entry name" value="Leu-rich_rpt"/>
</dbReference>
<dbReference type="Pfam" id="PF00560">
    <property type="entry name" value="LRR_1"/>
    <property type="match status" value="2"/>
</dbReference>
<dbReference type="InterPro" id="IPR032675">
    <property type="entry name" value="LRR_dom_sf"/>
</dbReference>
<sequence>SNNINENILFKTFSQFKYLEELYLDNNKLKFVPFLSDMISLRLISLNNNLFSTIPLCSTSLEILNLNNNYIRQFYSKYCLFIVNIIELNLENNDIKQIPIEIEKCKRLKYLNLSNNPLMKYSESLFYIRTLNKLYLNICDIKYLPSIDLFSKYHSKTLTYLDLSENKLCSNLEQLTILTSLTILNLNNNKLYELHDHFQYMTCLEILNLNNNKLKHVPECLTRMSHNTKKNINESLRELHLNGNQLTSLPDDIMHLILLSLLDISNNSFRLFPEQIVFLDHLTCLFYDQLNGIRISDLPQEFTNFKYLKKCIFSNNQFSEIPLCIFKLKCLEYIDFSYNYLDGLQTEYLSNLENLKVINLKGNCFKKFPSTLFNFKWLHTVDLSENVYCLAPPNDLNEIILRNHEHNIDEKNQCVEVVAQDGRLAAPARLFAIINDKREEIGQTEFEFWNLAITRFGQSPTETGQKCAFFFQNVHTLLITQ</sequence>
<dbReference type="PRINTS" id="PR00019">
    <property type="entry name" value="LEURICHRPT"/>
</dbReference>
<dbReference type="Gene3D" id="3.80.10.10">
    <property type="entry name" value="Ribonuclease Inhibitor"/>
    <property type="match status" value="4"/>
</dbReference>
<dbReference type="OrthoDB" id="676979at2759"/>
<dbReference type="EMBL" id="CAJOBC010098645">
    <property type="protein sequence ID" value="CAF4455437.1"/>
    <property type="molecule type" value="Genomic_DNA"/>
</dbReference>
<feature type="non-terminal residue" evidence="3">
    <location>
        <position position="481"/>
    </location>
</feature>
<reference evidence="3" key="1">
    <citation type="submission" date="2021-02" db="EMBL/GenBank/DDBJ databases">
        <authorList>
            <person name="Nowell W R."/>
        </authorList>
    </citation>
    <scope>NUCLEOTIDE SEQUENCE</scope>
</reference>
<dbReference type="InterPro" id="IPR025875">
    <property type="entry name" value="Leu-rich_rpt_4"/>
</dbReference>
<dbReference type="InterPro" id="IPR003591">
    <property type="entry name" value="Leu-rich_rpt_typical-subtyp"/>
</dbReference>
<dbReference type="PROSITE" id="PS51450">
    <property type="entry name" value="LRR"/>
    <property type="match status" value="3"/>
</dbReference>
<gene>
    <name evidence="3" type="ORF">GPM918_LOCUS41411</name>
    <name evidence="4" type="ORF">SRO942_LOCUS42458</name>
</gene>
<evidence type="ECO:0000256" key="2">
    <source>
        <dbReference type="ARBA" id="ARBA00022737"/>
    </source>
</evidence>
<dbReference type="PANTHER" id="PTHR45712:SF22">
    <property type="entry name" value="INSULIN-LIKE GROWTH FACTOR-BINDING PROTEIN COMPLEX ACID LABILE SUBUNIT"/>
    <property type="match status" value="1"/>
</dbReference>
<dbReference type="PANTHER" id="PTHR45712">
    <property type="entry name" value="AGAP008170-PA"/>
    <property type="match status" value="1"/>
</dbReference>
<comment type="caution">
    <text evidence="3">The sequence shown here is derived from an EMBL/GenBank/DDBJ whole genome shotgun (WGS) entry which is preliminary data.</text>
</comment>